<keyword evidence="9" id="KW-1185">Reference proteome</keyword>
<organism evidence="8 9">
    <name type="scientific">Lymnaea stagnalis</name>
    <name type="common">Great pond snail</name>
    <name type="synonym">Helix stagnalis</name>
    <dbReference type="NCBI Taxonomy" id="6523"/>
    <lineage>
        <taxon>Eukaryota</taxon>
        <taxon>Metazoa</taxon>
        <taxon>Spiralia</taxon>
        <taxon>Lophotrochozoa</taxon>
        <taxon>Mollusca</taxon>
        <taxon>Gastropoda</taxon>
        <taxon>Heterobranchia</taxon>
        <taxon>Euthyneura</taxon>
        <taxon>Panpulmonata</taxon>
        <taxon>Hygrophila</taxon>
        <taxon>Lymnaeoidea</taxon>
        <taxon>Lymnaeidae</taxon>
        <taxon>Lymnaea</taxon>
    </lineage>
</organism>
<accession>A0AAV2H4X2</accession>
<evidence type="ECO:0000256" key="7">
    <source>
        <dbReference type="SAM" id="MobiDB-lite"/>
    </source>
</evidence>
<dbReference type="PANTHER" id="PTHR16135">
    <property type="entry name" value="REPRESSOR OF YIELD OF DENV PROTEIN"/>
    <property type="match status" value="1"/>
</dbReference>
<feature type="compositionally biased region" description="Polar residues" evidence="7">
    <location>
        <begin position="219"/>
        <end position="231"/>
    </location>
</feature>
<dbReference type="InterPro" id="IPR026795">
    <property type="entry name" value="SHFL"/>
</dbReference>
<evidence type="ECO:0000256" key="3">
    <source>
        <dbReference type="ARBA" id="ARBA00005469"/>
    </source>
</evidence>
<keyword evidence="5" id="KW-0694">RNA-binding</keyword>
<evidence type="ECO:0000256" key="4">
    <source>
        <dbReference type="ARBA" id="ARBA00022490"/>
    </source>
</evidence>
<dbReference type="GO" id="GO:0036464">
    <property type="term" value="C:cytoplasmic ribonucleoprotein granule"/>
    <property type="evidence" value="ECO:0007669"/>
    <property type="project" value="UniProtKB-SubCell"/>
</dbReference>
<dbReference type="GO" id="GO:0043022">
    <property type="term" value="F:ribosome binding"/>
    <property type="evidence" value="ECO:0007669"/>
    <property type="project" value="TreeGrafter"/>
</dbReference>
<sequence length="300" mass="33310">MSQDKNEIQARRLREVLKGRLNQGTAQKLIEDFGGEQEALDFILNEDEDKVLKYLKEDPDYVRALKVDAERVASLLVNGIKATVRQFACQGCSRSWWMKVPERKEVSKCHRCKIRYDPIPKDMEWGVGKFVCDCGNEFTGFAQMGVTSSECYECGLLVPVDQMLPPRKDRPRKTKTPHSCNGIDCISHRHGVSNAAVADLSAGFGAMTVAAYNGPRSNYAMSSSSQNDNRFYSSSQPSGGYPGRAKVPLCTHPMANFKIPIFSRRHKSTGSTVSTFLSQGSLDNMTVSQMGSMASIKELD</sequence>
<dbReference type="GO" id="GO:0005634">
    <property type="term" value="C:nucleus"/>
    <property type="evidence" value="ECO:0007669"/>
    <property type="project" value="UniProtKB-SubCell"/>
</dbReference>
<evidence type="ECO:0000313" key="9">
    <source>
        <dbReference type="Proteomes" id="UP001497497"/>
    </source>
</evidence>
<keyword evidence="4" id="KW-0963">Cytoplasm</keyword>
<comment type="similarity">
    <text evidence="3">Belongs to the SHFL family.</text>
</comment>
<evidence type="ECO:0000256" key="6">
    <source>
        <dbReference type="ARBA" id="ARBA00023242"/>
    </source>
</evidence>
<proteinExistence type="inferred from homology"/>
<protein>
    <submittedName>
        <fullName evidence="8">Uncharacterized protein</fullName>
    </submittedName>
</protein>
<dbReference type="GO" id="GO:1990825">
    <property type="term" value="F:sequence-specific mRNA binding"/>
    <property type="evidence" value="ECO:0007669"/>
    <property type="project" value="TreeGrafter"/>
</dbReference>
<gene>
    <name evidence="8" type="ORF">GSLYS_00002887001</name>
</gene>
<reference evidence="8 9" key="1">
    <citation type="submission" date="2024-04" db="EMBL/GenBank/DDBJ databases">
        <authorList>
            <consortium name="Genoscope - CEA"/>
            <person name="William W."/>
        </authorList>
    </citation>
    <scope>NUCLEOTIDE SEQUENCE [LARGE SCALE GENOMIC DNA]</scope>
</reference>
<dbReference type="Pfam" id="PF15135">
    <property type="entry name" value="UPF0515"/>
    <property type="match status" value="1"/>
</dbReference>
<dbReference type="GO" id="GO:0075523">
    <property type="term" value="P:viral translational frameshifting"/>
    <property type="evidence" value="ECO:0007669"/>
    <property type="project" value="TreeGrafter"/>
</dbReference>
<dbReference type="Proteomes" id="UP001497497">
    <property type="component" value="Unassembled WGS sequence"/>
</dbReference>
<name>A0AAV2H4X2_LYMST</name>
<keyword evidence="6" id="KW-0539">Nucleus</keyword>
<dbReference type="GO" id="GO:0045087">
    <property type="term" value="P:innate immune response"/>
    <property type="evidence" value="ECO:0007669"/>
    <property type="project" value="TreeGrafter"/>
</dbReference>
<dbReference type="EMBL" id="CAXITT010000037">
    <property type="protein sequence ID" value="CAL1528717.1"/>
    <property type="molecule type" value="Genomic_DNA"/>
</dbReference>
<dbReference type="PANTHER" id="PTHR16135:SF2">
    <property type="entry name" value="SHIFTLESS ANTIVIRAL INHIBITOR OF RIBOSOMAL FRAMESHIFTING PROTEIN"/>
    <property type="match status" value="1"/>
</dbReference>
<evidence type="ECO:0000313" key="8">
    <source>
        <dbReference type="EMBL" id="CAL1528717.1"/>
    </source>
</evidence>
<comment type="caution">
    <text evidence="8">The sequence shown here is derived from an EMBL/GenBank/DDBJ whole genome shotgun (WGS) entry which is preliminary data.</text>
</comment>
<evidence type="ECO:0000256" key="5">
    <source>
        <dbReference type="ARBA" id="ARBA00022884"/>
    </source>
</evidence>
<evidence type="ECO:0000256" key="2">
    <source>
        <dbReference type="ARBA" id="ARBA00004331"/>
    </source>
</evidence>
<comment type="subcellular location">
    <subcellularLocation>
        <location evidence="2">Cytoplasm</location>
        <location evidence="2">Cytoplasmic ribonucleoprotein granule</location>
    </subcellularLocation>
    <subcellularLocation>
        <location evidence="1">Nucleus</location>
    </subcellularLocation>
</comment>
<dbReference type="AlphaFoldDB" id="A0AAV2H4X2"/>
<evidence type="ECO:0000256" key="1">
    <source>
        <dbReference type="ARBA" id="ARBA00004123"/>
    </source>
</evidence>
<feature type="region of interest" description="Disordered" evidence="7">
    <location>
        <begin position="219"/>
        <end position="239"/>
    </location>
</feature>